<gene>
    <name evidence="1" type="ORF">V6N11_072699</name>
</gene>
<organism evidence="1 2">
    <name type="scientific">Hibiscus sabdariffa</name>
    <name type="common">roselle</name>
    <dbReference type="NCBI Taxonomy" id="183260"/>
    <lineage>
        <taxon>Eukaryota</taxon>
        <taxon>Viridiplantae</taxon>
        <taxon>Streptophyta</taxon>
        <taxon>Embryophyta</taxon>
        <taxon>Tracheophyta</taxon>
        <taxon>Spermatophyta</taxon>
        <taxon>Magnoliopsida</taxon>
        <taxon>eudicotyledons</taxon>
        <taxon>Gunneridae</taxon>
        <taxon>Pentapetalae</taxon>
        <taxon>rosids</taxon>
        <taxon>malvids</taxon>
        <taxon>Malvales</taxon>
        <taxon>Malvaceae</taxon>
        <taxon>Malvoideae</taxon>
        <taxon>Hibiscus</taxon>
    </lineage>
</organism>
<sequence>MLNLKADSDSCRLGIRLAYQTAAKFCSNTDDFESLEKAIAGNTSRRKTQKALLGSTENWNDEMKVLLGSVENWNEEEGKVEGE</sequence>
<proteinExistence type="predicted"/>
<keyword evidence="2" id="KW-1185">Reference proteome</keyword>
<evidence type="ECO:0000313" key="1">
    <source>
        <dbReference type="EMBL" id="KAK8476725.1"/>
    </source>
</evidence>
<dbReference type="EMBL" id="JBBPBN010002098">
    <property type="protein sequence ID" value="KAK8476725.1"/>
    <property type="molecule type" value="Genomic_DNA"/>
</dbReference>
<evidence type="ECO:0000313" key="2">
    <source>
        <dbReference type="Proteomes" id="UP001396334"/>
    </source>
</evidence>
<reference evidence="1 2" key="1">
    <citation type="journal article" date="2024" name="G3 (Bethesda)">
        <title>Genome assembly of Hibiscus sabdariffa L. provides insights into metabolisms of medicinal natural products.</title>
        <authorList>
            <person name="Kim T."/>
        </authorList>
    </citation>
    <scope>NUCLEOTIDE SEQUENCE [LARGE SCALE GENOMIC DNA]</scope>
    <source>
        <strain evidence="1">TK-2024</strain>
        <tissue evidence="1">Old leaves</tissue>
    </source>
</reference>
<name>A0ABR1Z9T0_9ROSI</name>
<dbReference type="Proteomes" id="UP001396334">
    <property type="component" value="Unassembled WGS sequence"/>
</dbReference>
<protein>
    <submittedName>
        <fullName evidence="1">Uncharacterized protein</fullName>
    </submittedName>
</protein>
<accession>A0ABR1Z9T0</accession>
<comment type="caution">
    <text evidence="1">The sequence shown here is derived from an EMBL/GenBank/DDBJ whole genome shotgun (WGS) entry which is preliminary data.</text>
</comment>